<dbReference type="EMBL" id="JABSNM010000011">
    <property type="protein sequence ID" value="NRT56863.1"/>
    <property type="molecule type" value="Genomic_DNA"/>
</dbReference>
<dbReference type="GO" id="GO:0016746">
    <property type="term" value="F:acyltransferase activity"/>
    <property type="evidence" value="ECO:0007669"/>
    <property type="project" value="UniProtKB-KW"/>
</dbReference>
<comment type="caution">
    <text evidence="3">The sequence shown here is derived from an EMBL/GenBank/DDBJ whole genome shotgun (WGS) entry which is preliminary data.</text>
</comment>
<accession>A0ABX2G3I2</accession>
<proteinExistence type="predicted"/>
<dbReference type="InterPro" id="IPR051159">
    <property type="entry name" value="Hexapeptide_acetyltransf"/>
</dbReference>
<dbReference type="Proteomes" id="UP001516061">
    <property type="component" value="Unassembled WGS sequence"/>
</dbReference>
<protein>
    <submittedName>
        <fullName evidence="3">Lipopolysaccharide O-acetyltransferase</fullName>
        <ecNumber evidence="3">2.3.1.-</ecNumber>
    </submittedName>
</protein>
<dbReference type="PROSITE" id="PS00101">
    <property type="entry name" value="HEXAPEP_TRANSFERASES"/>
    <property type="match status" value="1"/>
</dbReference>
<keyword evidence="4" id="KW-1185">Reference proteome</keyword>
<dbReference type="EC" id="2.3.1.-" evidence="3"/>
<evidence type="ECO:0000256" key="1">
    <source>
        <dbReference type="ARBA" id="ARBA00023315"/>
    </source>
</evidence>
<reference evidence="3 4" key="1">
    <citation type="submission" date="2020-05" db="EMBL/GenBank/DDBJ databases">
        <title>Genomic Encyclopedia of Type Strains, Phase IV (KMG-V): Genome sequencing to study the core and pangenomes of soil and plant-associated prokaryotes.</title>
        <authorList>
            <person name="Whitman W."/>
        </authorList>
    </citation>
    <scope>NUCLEOTIDE SEQUENCE [LARGE SCALE GENOMIC DNA]</scope>
    <source>
        <strain evidence="3 4">C29</strain>
    </source>
</reference>
<evidence type="ECO:0000256" key="2">
    <source>
        <dbReference type="SAM" id="Phobius"/>
    </source>
</evidence>
<dbReference type="InterPro" id="IPR001451">
    <property type="entry name" value="Hexapep"/>
</dbReference>
<feature type="transmembrane region" description="Helical" evidence="2">
    <location>
        <begin position="21"/>
        <end position="43"/>
    </location>
</feature>
<keyword evidence="2" id="KW-0472">Membrane</keyword>
<dbReference type="RefSeq" id="WP_217427534.1">
    <property type="nucleotide sequence ID" value="NZ_JABSNM010000011.1"/>
</dbReference>
<dbReference type="Pfam" id="PF00132">
    <property type="entry name" value="Hexapep"/>
    <property type="match status" value="1"/>
</dbReference>
<dbReference type="PANTHER" id="PTHR23416">
    <property type="entry name" value="SIALIC ACID SYNTHASE-RELATED"/>
    <property type="match status" value="1"/>
</dbReference>
<evidence type="ECO:0000313" key="3">
    <source>
        <dbReference type="EMBL" id="NRT56863.1"/>
    </source>
</evidence>
<dbReference type="InterPro" id="IPR018357">
    <property type="entry name" value="Hexapep_transf_CS"/>
</dbReference>
<evidence type="ECO:0000313" key="4">
    <source>
        <dbReference type="Proteomes" id="UP001516061"/>
    </source>
</evidence>
<name>A0ABX2G3I2_9BURK</name>
<dbReference type="CDD" id="cd04647">
    <property type="entry name" value="LbH_MAT_like"/>
    <property type="match status" value="1"/>
</dbReference>
<keyword evidence="2" id="KW-0812">Transmembrane</keyword>
<dbReference type="PANTHER" id="PTHR23416:SF78">
    <property type="entry name" value="LIPOPOLYSACCHARIDE BIOSYNTHESIS O-ACETYL TRANSFERASE WBBJ-RELATED"/>
    <property type="match status" value="1"/>
</dbReference>
<keyword evidence="1 3" id="KW-0012">Acyltransferase</keyword>
<sequence>MMLGKLGRFARRHLDHERGGWFLWLLCGRLVVACRSALARWMLRAPGLMLGGAANIRGSRHIEFGRQIFINGPVWIEAVSRYGDQRFQPHIVIGDRVCLSSGVHVSCIDRVRIDQGVLMGSHVYISDHGHGWYGGAGSASPMTPPAERLLGGGGPVHIEKNVWIGDNVVIVGPVVIGEGAVIGANSVVRKDVPAFAIAVGAPARVIRKYARESGLWESIK</sequence>
<keyword evidence="2" id="KW-1133">Transmembrane helix</keyword>
<organism evidence="3 4">
    <name type="scientific">Sphaerotilus uruguayifluvii</name>
    <dbReference type="NCBI Taxonomy" id="2735897"/>
    <lineage>
        <taxon>Bacteria</taxon>
        <taxon>Pseudomonadati</taxon>
        <taxon>Pseudomonadota</taxon>
        <taxon>Betaproteobacteria</taxon>
        <taxon>Burkholderiales</taxon>
        <taxon>Sphaerotilaceae</taxon>
        <taxon>Sphaerotilus</taxon>
    </lineage>
</organism>
<gene>
    <name evidence="3" type="ORF">HNQ01_002612</name>
</gene>
<keyword evidence="3" id="KW-0808">Transferase</keyword>